<reference evidence="3 4" key="1">
    <citation type="submission" date="2024-03" db="EMBL/GenBank/DDBJ databases">
        <title>Aureococcus anophagefferens CCMP1851 and Kratosvirus quantuckense: Draft genome of a second virus-susceptible host strain in the model system.</title>
        <authorList>
            <person name="Chase E."/>
            <person name="Truchon A.R."/>
            <person name="Schepens W."/>
            <person name="Wilhelm S.W."/>
        </authorList>
    </citation>
    <scope>NUCLEOTIDE SEQUENCE [LARGE SCALE GENOMIC DNA]</scope>
    <source>
        <strain evidence="3 4">CCMP1851</strain>
    </source>
</reference>
<dbReference type="Proteomes" id="UP001363151">
    <property type="component" value="Unassembled WGS sequence"/>
</dbReference>
<name>A0ABR1FLJ6_AURAN</name>
<dbReference type="CDD" id="cd16655">
    <property type="entry name" value="RING-Ubox_WDSUB1-like"/>
    <property type="match status" value="1"/>
</dbReference>
<feature type="compositionally biased region" description="Low complexity" evidence="1">
    <location>
        <begin position="187"/>
        <end position="199"/>
    </location>
</feature>
<feature type="domain" description="U-box" evidence="2">
    <location>
        <begin position="74"/>
        <end position="148"/>
    </location>
</feature>
<feature type="compositionally biased region" description="Low complexity" evidence="1">
    <location>
        <begin position="57"/>
        <end position="68"/>
    </location>
</feature>
<evidence type="ECO:0000313" key="3">
    <source>
        <dbReference type="EMBL" id="KAK7233055.1"/>
    </source>
</evidence>
<dbReference type="Gene3D" id="3.30.40.10">
    <property type="entry name" value="Zinc/RING finger domain, C3HC4 (zinc finger)"/>
    <property type="match status" value="1"/>
</dbReference>
<evidence type="ECO:0000313" key="4">
    <source>
        <dbReference type="Proteomes" id="UP001363151"/>
    </source>
</evidence>
<gene>
    <name evidence="3" type="ORF">SO694_00039142</name>
</gene>
<dbReference type="InterPro" id="IPR003613">
    <property type="entry name" value="Ubox_domain"/>
</dbReference>
<comment type="caution">
    <text evidence="3">The sequence shown here is derived from an EMBL/GenBank/DDBJ whole genome shotgun (WGS) entry which is preliminary data.</text>
</comment>
<sequence length="319" mass="32028">MEPPSCACACGSAGGAGSPPPDGSALEGAAILTTLGDACEAGPEPVPGSNPQHSTTAAAPPAEDAAPPVEDDDDLPDELFCPITYTMMRDPVRASDGHVYERAAITLRWFAQRLTSPMTGAALADGALEPQDALRERIYDWAVARRGSPASATTRGAYCGDEAVPRRGGCREAFERQCVGGGRRRPAAAAGPAAAAAAARGRRRGPRAAPPPRAATDASVLRGARCDARVVLARGYIKIASGAVLVPVATVTVAAVFAVGAACGSVTLAAGIVKELVGGGVDAASMTYAAIGDAISSDVVELHVADDAARALPPPDAAA</sequence>
<keyword evidence="4" id="KW-1185">Reference proteome</keyword>
<accession>A0ABR1FLJ6</accession>
<dbReference type="SMART" id="SM00504">
    <property type="entry name" value="Ubox"/>
    <property type="match status" value="1"/>
</dbReference>
<feature type="region of interest" description="Disordered" evidence="1">
    <location>
        <begin position="183"/>
        <end position="216"/>
    </location>
</feature>
<dbReference type="SUPFAM" id="SSF57850">
    <property type="entry name" value="RING/U-box"/>
    <property type="match status" value="1"/>
</dbReference>
<dbReference type="EMBL" id="JBBJCI010000364">
    <property type="protein sequence ID" value="KAK7233055.1"/>
    <property type="molecule type" value="Genomic_DNA"/>
</dbReference>
<dbReference type="PANTHER" id="PTHR46573">
    <property type="entry name" value="WD REPEAT, SAM AND U-BOX DOMAIN-CONTAINING PROTEIN 1"/>
    <property type="match status" value="1"/>
</dbReference>
<feature type="region of interest" description="Disordered" evidence="1">
    <location>
        <begin position="35"/>
        <end position="74"/>
    </location>
</feature>
<evidence type="ECO:0000256" key="1">
    <source>
        <dbReference type="SAM" id="MobiDB-lite"/>
    </source>
</evidence>
<evidence type="ECO:0000259" key="2">
    <source>
        <dbReference type="PROSITE" id="PS51698"/>
    </source>
</evidence>
<dbReference type="PANTHER" id="PTHR46573:SF1">
    <property type="entry name" value="WD REPEAT, SAM AND U-BOX DOMAIN-CONTAINING PROTEIN 1"/>
    <property type="match status" value="1"/>
</dbReference>
<protein>
    <recommendedName>
        <fullName evidence="2">U-box domain-containing protein</fullName>
    </recommendedName>
</protein>
<organism evidence="3 4">
    <name type="scientific">Aureococcus anophagefferens</name>
    <name type="common">Harmful bloom alga</name>
    <dbReference type="NCBI Taxonomy" id="44056"/>
    <lineage>
        <taxon>Eukaryota</taxon>
        <taxon>Sar</taxon>
        <taxon>Stramenopiles</taxon>
        <taxon>Ochrophyta</taxon>
        <taxon>Pelagophyceae</taxon>
        <taxon>Pelagomonadales</taxon>
        <taxon>Pelagomonadaceae</taxon>
        <taxon>Aureococcus</taxon>
    </lineage>
</organism>
<dbReference type="PROSITE" id="PS51698">
    <property type="entry name" value="U_BOX"/>
    <property type="match status" value="1"/>
</dbReference>
<dbReference type="InterPro" id="IPR013083">
    <property type="entry name" value="Znf_RING/FYVE/PHD"/>
</dbReference>
<dbReference type="InterPro" id="IPR052085">
    <property type="entry name" value="WD-SAM-U-box"/>
</dbReference>
<proteinExistence type="predicted"/>
<dbReference type="Pfam" id="PF04564">
    <property type="entry name" value="U-box"/>
    <property type="match status" value="1"/>
</dbReference>